<dbReference type="AlphaFoldDB" id="A0A096H098"/>
<keyword evidence="2" id="KW-0472">Membrane</keyword>
<keyword evidence="2" id="KW-0812">Transmembrane</keyword>
<protein>
    <submittedName>
        <fullName evidence="3">TraE</fullName>
    </submittedName>
</protein>
<dbReference type="InterPro" id="IPR007973">
    <property type="entry name" value="Pilus_assembly_TraE"/>
</dbReference>
<reference evidence="3 4" key="1">
    <citation type="submission" date="2013-09" db="EMBL/GenBank/DDBJ databases">
        <title>High correlation between genotypes and phenotypes of environmental bacteria Comamonas testosteroni strains.</title>
        <authorList>
            <person name="Liu L."/>
            <person name="Zhu W."/>
            <person name="Xia X."/>
            <person name="Xu B."/>
            <person name="Luo M."/>
            <person name="Wang G."/>
        </authorList>
    </citation>
    <scope>NUCLEOTIDE SEQUENCE [LARGE SCALE GENOMIC DNA]</scope>
    <source>
        <strain evidence="3 4">JL40</strain>
    </source>
</reference>
<accession>A0A096H098</accession>
<name>A0A096H098_COMTE</name>
<dbReference type="RefSeq" id="WP_046461891.1">
    <property type="nucleotide sequence ID" value="NZ_AWOR01000037.1"/>
</dbReference>
<evidence type="ECO:0000313" key="4">
    <source>
        <dbReference type="Proteomes" id="UP000029553"/>
    </source>
</evidence>
<feature type="compositionally biased region" description="Basic and acidic residues" evidence="1">
    <location>
        <begin position="193"/>
        <end position="229"/>
    </location>
</feature>
<evidence type="ECO:0000313" key="3">
    <source>
        <dbReference type="EMBL" id="KGH30870.1"/>
    </source>
</evidence>
<evidence type="ECO:0000256" key="2">
    <source>
        <dbReference type="SAM" id="Phobius"/>
    </source>
</evidence>
<sequence>MNINNYLKKYAWMQTEIHWGRVFMGGLIAINALLVVKVLTKETIVEIVPFTLTEDAWLGEKSASRSYKESWALAFAQLFGNVTPATVDFVKTRTTPFFAPKIYSQIIEILEVQSRQIKDDRVSLRFEPRHVEYEMGTDKVFVYGYSFAKGASSKESRTDRTYEFRIKIAKYAPQIDYIDTYAGRPRTKTIEANLKRKEEQREMREEKEKRIQEQNEDDMQRNSSDESEF</sequence>
<dbReference type="EMBL" id="AWOR01000037">
    <property type="protein sequence ID" value="KGH30870.1"/>
    <property type="molecule type" value="Genomic_DNA"/>
</dbReference>
<proteinExistence type="predicted"/>
<feature type="transmembrane region" description="Helical" evidence="2">
    <location>
        <begin position="21"/>
        <end position="40"/>
    </location>
</feature>
<dbReference type="Pfam" id="PF05309">
    <property type="entry name" value="TraE"/>
    <property type="match status" value="1"/>
</dbReference>
<keyword evidence="2" id="KW-1133">Transmembrane helix</keyword>
<dbReference type="PATRIC" id="fig|285.48.peg.2328"/>
<comment type="caution">
    <text evidence="3">The sequence shown here is derived from an EMBL/GenBank/DDBJ whole genome shotgun (WGS) entry which is preliminary data.</text>
</comment>
<gene>
    <name evidence="3" type="ORF">P353_08390</name>
</gene>
<dbReference type="Proteomes" id="UP000029553">
    <property type="component" value="Unassembled WGS sequence"/>
</dbReference>
<organism evidence="3 4">
    <name type="scientific">Comamonas testosteroni</name>
    <name type="common">Pseudomonas testosteroni</name>
    <dbReference type="NCBI Taxonomy" id="285"/>
    <lineage>
        <taxon>Bacteria</taxon>
        <taxon>Pseudomonadati</taxon>
        <taxon>Pseudomonadota</taxon>
        <taxon>Betaproteobacteria</taxon>
        <taxon>Burkholderiales</taxon>
        <taxon>Comamonadaceae</taxon>
        <taxon>Comamonas</taxon>
    </lineage>
</organism>
<evidence type="ECO:0000256" key="1">
    <source>
        <dbReference type="SAM" id="MobiDB-lite"/>
    </source>
</evidence>
<feature type="region of interest" description="Disordered" evidence="1">
    <location>
        <begin position="188"/>
        <end position="229"/>
    </location>
</feature>